<dbReference type="Gene3D" id="3.30.70.1060">
    <property type="entry name" value="Dimeric alpha+beta barrel"/>
    <property type="match status" value="1"/>
</dbReference>
<reference evidence="3 4" key="1">
    <citation type="submission" date="2020-07" db="EMBL/GenBank/DDBJ databases">
        <title>Novel species isolated from subtropical streams in China.</title>
        <authorList>
            <person name="Lu H."/>
        </authorList>
    </citation>
    <scope>NUCLEOTIDE SEQUENCE [LARGE SCALE GENOMIC DNA]</scope>
    <source>
        <strain evidence="3 4">LX47W</strain>
    </source>
</reference>
<dbReference type="PANTHER" id="PTHR37828">
    <property type="entry name" value="GSR2449 PROTEIN"/>
    <property type="match status" value="1"/>
</dbReference>
<comment type="similarity">
    <text evidence="1">Belongs to the YciI family.</text>
</comment>
<dbReference type="Proteomes" id="UP000573499">
    <property type="component" value="Unassembled WGS sequence"/>
</dbReference>
<dbReference type="Pfam" id="PF03795">
    <property type="entry name" value="YCII"/>
    <property type="match status" value="1"/>
</dbReference>
<comment type="caution">
    <text evidence="3">The sequence shown here is derived from an EMBL/GenBank/DDBJ whole genome shotgun (WGS) entry which is preliminary data.</text>
</comment>
<keyword evidence="4" id="KW-1185">Reference proteome</keyword>
<dbReference type="PANTHER" id="PTHR37828:SF1">
    <property type="entry name" value="YCII-RELATED DOMAIN-CONTAINING PROTEIN"/>
    <property type="match status" value="1"/>
</dbReference>
<dbReference type="SUPFAM" id="SSF54909">
    <property type="entry name" value="Dimeric alpha+beta barrel"/>
    <property type="match status" value="1"/>
</dbReference>
<dbReference type="RefSeq" id="WP_182155084.1">
    <property type="nucleotide sequence ID" value="NZ_JACEZU010000008.1"/>
</dbReference>
<dbReference type="AlphaFoldDB" id="A0A7W2FBY6"/>
<sequence length="85" mass="9231">MLFFVTLNNRRPPEDIEAQQASHRDWLIANARAGRIALAGPMEPCTGGLIMAHCADRGELDLMMADDPFVIHGSVEVQVLCGVVA</sequence>
<dbReference type="EMBL" id="JACEZU010000008">
    <property type="protein sequence ID" value="MBA5688933.1"/>
    <property type="molecule type" value="Genomic_DNA"/>
</dbReference>
<feature type="domain" description="YCII-related" evidence="2">
    <location>
        <begin position="3"/>
        <end position="77"/>
    </location>
</feature>
<evidence type="ECO:0000313" key="3">
    <source>
        <dbReference type="EMBL" id="MBA5688933.1"/>
    </source>
</evidence>
<accession>A0A7W2FBY6</accession>
<evidence type="ECO:0000259" key="2">
    <source>
        <dbReference type="Pfam" id="PF03795"/>
    </source>
</evidence>
<name>A0A7W2FBY6_9BURK</name>
<evidence type="ECO:0000256" key="1">
    <source>
        <dbReference type="ARBA" id="ARBA00007689"/>
    </source>
</evidence>
<gene>
    <name evidence="3" type="ORF">H3H39_17980</name>
</gene>
<organism evidence="3 4">
    <name type="scientific">Rugamonas apoptosis</name>
    <dbReference type="NCBI Taxonomy" id="2758570"/>
    <lineage>
        <taxon>Bacteria</taxon>
        <taxon>Pseudomonadati</taxon>
        <taxon>Pseudomonadota</taxon>
        <taxon>Betaproteobacteria</taxon>
        <taxon>Burkholderiales</taxon>
        <taxon>Oxalobacteraceae</taxon>
        <taxon>Telluria group</taxon>
        <taxon>Rugamonas</taxon>
    </lineage>
</organism>
<dbReference type="InterPro" id="IPR011008">
    <property type="entry name" value="Dimeric_a/b-barrel"/>
</dbReference>
<protein>
    <recommendedName>
        <fullName evidence="2">YCII-related domain-containing protein</fullName>
    </recommendedName>
</protein>
<evidence type="ECO:0000313" key="4">
    <source>
        <dbReference type="Proteomes" id="UP000573499"/>
    </source>
</evidence>
<proteinExistence type="inferred from homology"/>
<dbReference type="InterPro" id="IPR005545">
    <property type="entry name" value="YCII"/>
</dbReference>